<evidence type="ECO:0000313" key="1">
    <source>
        <dbReference type="EMBL" id="KKK87217.1"/>
    </source>
</evidence>
<organism evidence="1">
    <name type="scientific">marine sediment metagenome</name>
    <dbReference type="NCBI Taxonomy" id="412755"/>
    <lineage>
        <taxon>unclassified sequences</taxon>
        <taxon>metagenomes</taxon>
        <taxon>ecological metagenomes</taxon>
    </lineage>
</organism>
<dbReference type="EMBL" id="LAZR01050500">
    <property type="protein sequence ID" value="KKK87217.1"/>
    <property type="molecule type" value="Genomic_DNA"/>
</dbReference>
<comment type="caution">
    <text evidence="1">The sequence shown here is derived from an EMBL/GenBank/DDBJ whole genome shotgun (WGS) entry which is preliminary data.</text>
</comment>
<name>A0A0F8Z0E6_9ZZZZ</name>
<accession>A0A0F8Z0E6</accession>
<protein>
    <recommendedName>
        <fullName evidence="2">HK97 gp10 family phage protein</fullName>
    </recommendedName>
</protein>
<evidence type="ECO:0008006" key="2">
    <source>
        <dbReference type="Google" id="ProtNLM"/>
    </source>
</evidence>
<proteinExistence type="predicted"/>
<gene>
    <name evidence="1" type="ORF">LCGC14_2755470</name>
</gene>
<dbReference type="AlphaFoldDB" id="A0A0F8Z0E6"/>
<sequence length="140" mass="15645">MADASRSLGTGVNEVIRNLRKAGALLANEVGVNLKKAGLFLQGKSQEIVPVDLGPLKNSAFTRAEGKGFKTDVRVGYTMEYAPYVHEDLEARHKPGKTAKFLENPMRWNRDKILKIIAGVKLKKYRKRFTRTVGFSKGLR</sequence>
<reference evidence="1" key="1">
    <citation type="journal article" date="2015" name="Nature">
        <title>Complex archaea that bridge the gap between prokaryotes and eukaryotes.</title>
        <authorList>
            <person name="Spang A."/>
            <person name="Saw J.H."/>
            <person name="Jorgensen S.L."/>
            <person name="Zaremba-Niedzwiedzka K."/>
            <person name="Martijn J."/>
            <person name="Lind A.E."/>
            <person name="van Eijk R."/>
            <person name="Schleper C."/>
            <person name="Guy L."/>
            <person name="Ettema T.J."/>
        </authorList>
    </citation>
    <scope>NUCLEOTIDE SEQUENCE</scope>
</reference>